<accession>A0ABP6NJL4</accession>
<evidence type="ECO:0000313" key="1">
    <source>
        <dbReference type="EMBL" id="GAA3150651.1"/>
    </source>
</evidence>
<reference evidence="2" key="1">
    <citation type="journal article" date="2019" name="Int. J. Syst. Evol. Microbiol.">
        <title>The Global Catalogue of Microorganisms (GCM) 10K type strain sequencing project: providing services to taxonomists for standard genome sequencing and annotation.</title>
        <authorList>
            <consortium name="The Broad Institute Genomics Platform"/>
            <consortium name="The Broad Institute Genome Sequencing Center for Infectious Disease"/>
            <person name="Wu L."/>
            <person name="Ma J."/>
        </authorList>
    </citation>
    <scope>NUCLEOTIDE SEQUENCE [LARGE SCALE GENOMIC DNA]</scope>
    <source>
        <strain evidence="2">JCM 9373</strain>
    </source>
</reference>
<dbReference type="Gene3D" id="3.40.640.10">
    <property type="entry name" value="Type I PLP-dependent aspartate aminotransferase-like (Major domain)"/>
    <property type="match status" value="1"/>
</dbReference>
<dbReference type="RefSeq" id="WP_344862994.1">
    <property type="nucleotide sequence ID" value="NZ_BAAAUT010000040.1"/>
</dbReference>
<dbReference type="Proteomes" id="UP001500320">
    <property type="component" value="Unassembled WGS sequence"/>
</dbReference>
<keyword evidence="2" id="KW-1185">Reference proteome</keyword>
<sequence>MRYEVPRNGVDLTEAPFEWPDGFKHEVVGKLIDLDWRRYPALDQSEVKIKVAAFFGIDPDSLLLTRGADEALRLSFQHIKREAFSS</sequence>
<gene>
    <name evidence="1" type="ORF">GCM10010466_47240</name>
</gene>
<dbReference type="InterPro" id="IPR015421">
    <property type="entry name" value="PyrdxlP-dep_Trfase_major"/>
</dbReference>
<proteinExistence type="predicted"/>
<protein>
    <submittedName>
        <fullName evidence="1">Uncharacterized protein</fullName>
    </submittedName>
</protein>
<dbReference type="SUPFAM" id="SSF53383">
    <property type="entry name" value="PLP-dependent transferases"/>
    <property type="match status" value="1"/>
</dbReference>
<name>A0ABP6NJL4_9ACTN</name>
<dbReference type="InterPro" id="IPR015424">
    <property type="entry name" value="PyrdxlP-dep_Trfase"/>
</dbReference>
<organism evidence="1 2">
    <name type="scientific">Planomonospora alba</name>
    <dbReference type="NCBI Taxonomy" id="161354"/>
    <lineage>
        <taxon>Bacteria</taxon>
        <taxon>Bacillati</taxon>
        <taxon>Actinomycetota</taxon>
        <taxon>Actinomycetes</taxon>
        <taxon>Streptosporangiales</taxon>
        <taxon>Streptosporangiaceae</taxon>
        <taxon>Planomonospora</taxon>
    </lineage>
</organism>
<comment type="caution">
    <text evidence="1">The sequence shown here is derived from an EMBL/GenBank/DDBJ whole genome shotgun (WGS) entry which is preliminary data.</text>
</comment>
<evidence type="ECO:0000313" key="2">
    <source>
        <dbReference type="Proteomes" id="UP001500320"/>
    </source>
</evidence>
<dbReference type="EMBL" id="BAAAUT010000040">
    <property type="protein sequence ID" value="GAA3150651.1"/>
    <property type="molecule type" value="Genomic_DNA"/>
</dbReference>